<feature type="region of interest" description="Disordered" evidence="7">
    <location>
        <begin position="127"/>
        <end position="158"/>
    </location>
</feature>
<dbReference type="CDD" id="cd06849">
    <property type="entry name" value="lipoyl_domain"/>
    <property type="match status" value="1"/>
</dbReference>
<comment type="similarity">
    <text evidence="2 6">Belongs to the 2-oxoacid dehydrogenase family.</text>
</comment>
<dbReference type="InterPro" id="IPR003016">
    <property type="entry name" value="2-oxoA_DH_lipoyl-BS"/>
</dbReference>
<evidence type="ECO:0000256" key="5">
    <source>
        <dbReference type="ARBA" id="ARBA00023315"/>
    </source>
</evidence>
<evidence type="ECO:0000259" key="9">
    <source>
        <dbReference type="PROSITE" id="PS51826"/>
    </source>
</evidence>
<keyword evidence="3 6" id="KW-0808">Transferase</keyword>
<dbReference type="EMBL" id="JBHUEO010000025">
    <property type="protein sequence ID" value="MFD1706986.1"/>
    <property type="molecule type" value="Genomic_DNA"/>
</dbReference>
<accession>A0ABW4KIA7</accession>
<evidence type="ECO:0000259" key="8">
    <source>
        <dbReference type="PROSITE" id="PS50968"/>
    </source>
</evidence>
<keyword evidence="4 6" id="KW-0450">Lipoyl</keyword>
<dbReference type="SUPFAM" id="SSF47005">
    <property type="entry name" value="Peripheral subunit-binding domain of 2-oxo acid dehydrogenase complex"/>
    <property type="match status" value="1"/>
</dbReference>
<keyword evidence="11" id="KW-1185">Reference proteome</keyword>
<dbReference type="PROSITE" id="PS50968">
    <property type="entry name" value="BIOTINYL_LIPOYL"/>
    <property type="match status" value="1"/>
</dbReference>
<dbReference type="InterPro" id="IPR023213">
    <property type="entry name" value="CAT-like_dom_sf"/>
</dbReference>
<feature type="region of interest" description="Disordered" evidence="7">
    <location>
        <begin position="72"/>
        <end position="105"/>
    </location>
</feature>
<comment type="cofactor">
    <cofactor evidence="1 6">
        <name>(R)-lipoate</name>
        <dbReference type="ChEBI" id="CHEBI:83088"/>
    </cofactor>
</comment>
<protein>
    <recommendedName>
        <fullName evidence="6">Dihydrolipoamide acetyltransferase component of pyruvate dehydrogenase complex</fullName>
        <ecNumber evidence="6">2.3.1.-</ecNumber>
    </recommendedName>
</protein>
<dbReference type="SMART" id="SM01059">
    <property type="entry name" value="CAT"/>
    <property type="match status" value="1"/>
</dbReference>
<evidence type="ECO:0000313" key="10">
    <source>
        <dbReference type="EMBL" id="MFD1706986.1"/>
    </source>
</evidence>
<dbReference type="Pfam" id="PF02817">
    <property type="entry name" value="E3_binding"/>
    <property type="match status" value="1"/>
</dbReference>
<dbReference type="Pfam" id="PF00364">
    <property type="entry name" value="Biotin_lipoyl"/>
    <property type="match status" value="1"/>
</dbReference>
<reference evidence="11" key="1">
    <citation type="journal article" date="2019" name="Int. J. Syst. Evol. Microbiol.">
        <title>The Global Catalogue of Microorganisms (GCM) 10K type strain sequencing project: providing services to taxonomists for standard genome sequencing and annotation.</title>
        <authorList>
            <consortium name="The Broad Institute Genomics Platform"/>
            <consortium name="The Broad Institute Genome Sequencing Center for Infectious Disease"/>
            <person name="Wu L."/>
            <person name="Ma J."/>
        </authorList>
    </citation>
    <scope>NUCLEOTIDE SEQUENCE [LARGE SCALE GENOMIC DNA]</scope>
    <source>
        <strain evidence="11">CGMCC 1.12295</strain>
    </source>
</reference>
<dbReference type="InterPro" id="IPR050743">
    <property type="entry name" value="2-oxoacid_DH_E2_comp"/>
</dbReference>
<dbReference type="GO" id="GO:0016746">
    <property type="term" value="F:acyltransferase activity"/>
    <property type="evidence" value="ECO:0007669"/>
    <property type="project" value="UniProtKB-KW"/>
</dbReference>
<evidence type="ECO:0000256" key="6">
    <source>
        <dbReference type="RuleBase" id="RU003423"/>
    </source>
</evidence>
<dbReference type="EC" id="2.3.1.-" evidence="6"/>
<dbReference type="Gene3D" id="3.30.559.10">
    <property type="entry name" value="Chloramphenicol acetyltransferase-like domain"/>
    <property type="match status" value="1"/>
</dbReference>
<dbReference type="RefSeq" id="WP_380773710.1">
    <property type="nucleotide sequence ID" value="NZ_JBHUEO010000025.1"/>
</dbReference>
<dbReference type="InterPro" id="IPR011053">
    <property type="entry name" value="Single_hybrid_motif"/>
</dbReference>
<dbReference type="InterPro" id="IPR036625">
    <property type="entry name" value="E3-bd_dom_sf"/>
</dbReference>
<evidence type="ECO:0000256" key="3">
    <source>
        <dbReference type="ARBA" id="ARBA00022679"/>
    </source>
</evidence>
<sequence>MFEVKMPRTSDDIEESLIVFWHVEEGDDVEEGDVLVEVQTEKAVFEIEAETEGTIREILVKRGESAKIGETIATISDDQDNESAEEENDQKHIEKKAETGAGSQSFVRVSPRLRKLARDAGVNLSEIRGSGKGGVITESDIRNAAEGQTNEETGSGNKMSGIRKVIASRMMASLHESAQLTLTSWVDVTGLSQKRKESASKVSWNTLICYATVQALELHPEMNAHIEGDQITTYDQVHLGMAVDTESGLYVPVLTGAHELTIEKMDEELKVLAKKVASGNLSGIPMKGSTFTVTNLGKFGIEFFTPIIHPPEVGILGVGTIETHLALENGKVIQRERIPLSLTFDHRAVDGAPAAKFLQSVAGQCQALMEEL</sequence>
<name>A0ABW4KIA7_9BACI</name>
<feature type="compositionally biased region" description="Basic and acidic residues" evidence="7">
    <location>
        <begin position="89"/>
        <end position="98"/>
    </location>
</feature>
<keyword evidence="5 6" id="KW-0012">Acyltransferase</keyword>
<feature type="domain" description="Peripheral subunit-binding (PSBD)" evidence="9">
    <location>
        <begin position="108"/>
        <end position="145"/>
    </location>
</feature>
<dbReference type="InterPro" id="IPR000089">
    <property type="entry name" value="Biotin_lipoyl"/>
</dbReference>
<dbReference type="SUPFAM" id="SSF51230">
    <property type="entry name" value="Single hybrid motif"/>
    <property type="match status" value="1"/>
</dbReference>
<evidence type="ECO:0000256" key="2">
    <source>
        <dbReference type="ARBA" id="ARBA00007317"/>
    </source>
</evidence>
<proteinExistence type="inferred from homology"/>
<evidence type="ECO:0000256" key="1">
    <source>
        <dbReference type="ARBA" id="ARBA00001938"/>
    </source>
</evidence>
<dbReference type="InterPro" id="IPR001078">
    <property type="entry name" value="2-oxoacid_DH_actylTfrase"/>
</dbReference>
<feature type="domain" description="Lipoyl-binding" evidence="8">
    <location>
        <begin position="1"/>
        <end position="76"/>
    </location>
</feature>
<gene>
    <name evidence="10" type="ORF">ACFSCZ_09610</name>
</gene>
<feature type="compositionally biased region" description="Acidic residues" evidence="7">
    <location>
        <begin position="77"/>
        <end position="88"/>
    </location>
</feature>
<dbReference type="InterPro" id="IPR001707">
    <property type="entry name" value="Cmp_AcTrfase"/>
</dbReference>
<dbReference type="Pfam" id="PF00198">
    <property type="entry name" value="2-oxoacid_dh"/>
    <property type="match status" value="1"/>
</dbReference>
<dbReference type="Proteomes" id="UP001597301">
    <property type="component" value="Unassembled WGS sequence"/>
</dbReference>
<evidence type="ECO:0000256" key="4">
    <source>
        <dbReference type="ARBA" id="ARBA00022823"/>
    </source>
</evidence>
<dbReference type="PROSITE" id="PS00189">
    <property type="entry name" value="LIPOYL"/>
    <property type="match status" value="1"/>
</dbReference>
<dbReference type="PANTHER" id="PTHR43178">
    <property type="entry name" value="DIHYDROLIPOAMIDE ACETYLTRANSFERASE COMPONENT OF PYRUVATE DEHYDROGENASE COMPLEX"/>
    <property type="match status" value="1"/>
</dbReference>
<dbReference type="InterPro" id="IPR004167">
    <property type="entry name" value="PSBD"/>
</dbReference>
<comment type="caution">
    <text evidence="10">The sequence shown here is derived from an EMBL/GenBank/DDBJ whole genome shotgun (WGS) entry which is preliminary data.</text>
</comment>
<dbReference type="Gene3D" id="2.40.50.100">
    <property type="match status" value="1"/>
</dbReference>
<evidence type="ECO:0000256" key="7">
    <source>
        <dbReference type="SAM" id="MobiDB-lite"/>
    </source>
</evidence>
<feature type="compositionally biased region" description="Polar residues" evidence="7">
    <location>
        <begin position="146"/>
        <end position="158"/>
    </location>
</feature>
<dbReference type="PROSITE" id="PS51826">
    <property type="entry name" value="PSBD"/>
    <property type="match status" value="1"/>
</dbReference>
<dbReference type="PANTHER" id="PTHR43178:SF5">
    <property type="entry name" value="LIPOAMIDE ACYLTRANSFERASE COMPONENT OF BRANCHED-CHAIN ALPHA-KETO ACID DEHYDROGENASE COMPLEX, MITOCHONDRIAL"/>
    <property type="match status" value="1"/>
</dbReference>
<dbReference type="Gene3D" id="4.10.320.10">
    <property type="entry name" value="E3-binding domain"/>
    <property type="match status" value="1"/>
</dbReference>
<organism evidence="10 11">
    <name type="scientific">Siminovitchia sediminis</name>
    <dbReference type="NCBI Taxonomy" id="1274353"/>
    <lineage>
        <taxon>Bacteria</taxon>
        <taxon>Bacillati</taxon>
        <taxon>Bacillota</taxon>
        <taxon>Bacilli</taxon>
        <taxon>Bacillales</taxon>
        <taxon>Bacillaceae</taxon>
        <taxon>Siminovitchia</taxon>
    </lineage>
</organism>
<evidence type="ECO:0000313" key="11">
    <source>
        <dbReference type="Proteomes" id="UP001597301"/>
    </source>
</evidence>
<dbReference type="SUPFAM" id="SSF52777">
    <property type="entry name" value="CoA-dependent acyltransferases"/>
    <property type="match status" value="1"/>
</dbReference>